<feature type="non-terminal residue" evidence="1">
    <location>
        <position position="55"/>
    </location>
</feature>
<organism evidence="1">
    <name type="scientific">Salmonella enterica</name>
    <name type="common">Salmonella choleraesuis</name>
    <dbReference type="NCBI Taxonomy" id="28901"/>
    <lineage>
        <taxon>Bacteria</taxon>
        <taxon>Pseudomonadati</taxon>
        <taxon>Pseudomonadota</taxon>
        <taxon>Gammaproteobacteria</taxon>
        <taxon>Enterobacterales</taxon>
        <taxon>Enterobacteriaceae</taxon>
        <taxon>Salmonella</taxon>
    </lineage>
</organism>
<dbReference type="EMBL" id="AAGFYE010000053">
    <property type="protein sequence ID" value="EBN5091849.1"/>
    <property type="molecule type" value="Genomic_DNA"/>
</dbReference>
<sequence>MADLFDTLSERMDALTAERFGITVSINGTDHIAVESDFFAEFGPVEGSGKSLVVF</sequence>
<accession>A0A629RP03</accession>
<protein>
    <submittedName>
        <fullName evidence="1">ATP-binding protein</fullName>
    </submittedName>
</protein>
<reference evidence="1" key="1">
    <citation type="submission" date="2018-07" db="EMBL/GenBank/DDBJ databases">
        <authorList>
            <consortium name="PulseNet: The National Subtyping Network for Foodborne Disease Surveillance"/>
            <person name="Tarr C.L."/>
            <person name="Trees E."/>
            <person name="Katz L.S."/>
            <person name="Carleton-Romer H.A."/>
            <person name="Stroika S."/>
            <person name="Kucerova Z."/>
            <person name="Roache K.F."/>
            <person name="Sabol A.L."/>
            <person name="Besser J."/>
            <person name="Gerner-Smidt P."/>
        </authorList>
    </citation>
    <scope>NUCLEOTIDE SEQUENCE</scope>
    <source>
        <strain evidence="1">PNUSAS044338</strain>
    </source>
</reference>
<comment type="caution">
    <text evidence="1">The sequence shown here is derived from an EMBL/GenBank/DDBJ whole genome shotgun (WGS) entry which is preliminary data.</text>
</comment>
<dbReference type="Pfam" id="PF13856">
    <property type="entry name" value="Gifsy-2"/>
    <property type="match status" value="1"/>
</dbReference>
<proteinExistence type="predicted"/>
<keyword evidence="1" id="KW-0547">Nucleotide-binding</keyword>
<dbReference type="Gene3D" id="2.40.10.210">
    <property type="entry name" value="Phage tail proteins (gpFII-like)"/>
    <property type="match status" value="1"/>
</dbReference>
<name>A0A629RP03_SALER</name>
<evidence type="ECO:0000313" key="1">
    <source>
        <dbReference type="EMBL" id="EBN5091849.1"/>
    </source>
</evidence>
<dbReference type="GO" id="GO:0005524">
    <property type="term" value="F:ATP binding"/>
    <property type="evidence" value="ECO:0007669"/>
    <property type="project" value="UniProtKB-KW"/>
</dbReference>
<gene>
    <name evidence="1" type="ORF">DQ454_26895</name>
</gene>
<dbReference type="Gene3D" id="1.20.5.110">
    <property type="match status" value="1"/>
</dbReference>
<dbReference type="SUPFAM" id="SSF69279">
    <property type="entry name" value="Phage tail proteins"/>
    <property type="match status" value="1"/>
</dbReference>
<dbReference type="InterPro" id="IPR025601">
    <property type="entry name" value="ATP-bd_sugar_transptr-like"/>
</dbReference>
<dbReference type="AlphaFoldDB" id="A0A629RP03"/>
<keyword evidence="1" id="KW-0067">ATP-binding</keyword>